<feature type="chain" id="PRO_5046426324" evidence="1">
    <location>
        <begin position="22"/>
        <end position="558"/>
    </location>
</feature>
<evidence type="ECO:0000313" key="4">
    <source>
        <dbReference type="Proteomes" id="UP000644147"/>
    </source>
</evidence>
<proteinExistence type="predicted"/>
<dbReference type="InterPro" id="IPR011042">
    <property type="entry name" value="6-blade_b-propeller_TolB-like"/>
</dbReference>
<organism evidence="3 4">
    <name type="scientific">Adhaeribacter terrigena</name>
    <dbReference type="NCBI Taxonomy" id="2793070"/>
    <lineage>
        <taxon>Bacteria</taxon>
        <taxon>Pseudomonadati</taxon>
        <taxon>Bacteroidota</taxon>
        <taxon>Cytophagia</taxon>
        <taxon>Cytophagales</taxon>
        <taxon>Hymenobacteraceae</taxon>
        <taxon>Adhaeribacter</taxon>
    </lineage>
</organism>
<dbReference type="InterPro" id="IPR052918">
    <property type="entry name" value="Motility_Chemotaxis_Reg"/>
</dbReference>
<dbReference type="Gene3D" id="2.120.10.30">
    <property type="entry name" value="TolB, C-terminal domain"/>
    <property type="match status" value="1"/>
</dbReference>
<evidence type="ECO:0000256" key="1">
    <source>
        <dbReference type="SAM" id="SignalP"/>
    </source>
</evidence>
<sequence>MKKIYLFLLLSFLCFSHSVFAQTPTWQWAQAGAGNNSGMESRGTGIDAGGNIYAAILGLTTGGVSFGPINLPSESMYLVKYNKHGQVKWAKAIANCRPNALSTDAAGNSYITGDFLDSTTIGSTTLICNGVKDIFVAKFDSSGNALWARRAGGPGFPSLPFYYSDEDVGKAIAVDTTGNCYIGGHFFISNFQTSAHNYVTFDTITYSLPASYNNSRRFGFLAKYNAAGQIQWMRLTEWYRGFLDVAVSRQGNLFVLGGIYDTLTFNNLPPLIIRGSVDGYYARFDPNGNPVWAKSFGSIDSENMCGIAVNDQEQCYITGYFDGSTMQIGNFTLTGSLQRATAYLAKIDNSGNVVWASQNTGSGSMGDTDIALDSAGNAYVSAWYNGTVNIGQQAFRANTPSGSTLVSKWNNSGMPLWAVSTQGLSYVSKIAIDKNTGDGYLSGDFNKGIGFGSHYVNAPAGGFFLAKFSSNPTGISEAFSHEFSLYPNPAQNMLFLNLPEAKGIVQIELTDMQGKTVLSRNLQAGNEMKLELSELAKGMYMLQAQTAKKVYRKKVLVE</sequence>
<keyword evidence="4" id="KW-1185">Reference proteome</keyword>
<name>A0ABS1BZ89_9BACT</name>
<dbReference type="RefSeq" id="WP_200504944.1">
    <property type="nucleotide sequence ID" value="NZ_JAEHFX010000002.1"/>
</dbReference>
<comment type="caution">
    <text evidence="3">The sequence shown here is derived from an EMBL/GenBank/DDBJ whole genome shotgun (WGS) entry which is preliminary data.</text>
</comment>
<evidence type="ECO:0000259" key="2">
    <source>
        <dbReference type="Pfam" id="PF18962"/>
    </source>
</evidence>
<dbReference type="InterPro" id="IPR026444">
    <property type="entry name" value="Secre_tail"/>
</dbReference>
<dbReference type="Pfam" id="PF18962">
    <property type="entry name" value="Por_Secre_tail"/>
    <property type="match status" value="1"/>
</dbReference>
<dbReference type="Proteomes" id="UP000644147">
    <property type="component" value="Unassembled WGS sequence"/>
</dbReference>
<dbReference type="EMBL" id="JAEHFX010000002">
    <property type="protein sequence ID" value="MBK0402232.1"/>
    <property type="molecule type" value="Genomic_DNA"/>
</dbReference>
<protein>
    <submittedName>
        <fullName evidence="3">T9SS type A sorting domain-containing protein</fullName>
    </submittedName>
</protein>
<evidence type="ECO:0000313" key="3">
    <source>
        <dbReference type="EMBL" id="MBK0402232.1"/>
    </source>
</evidence>
<dbReference type="PANTHER" id="PTHR35580">
    <property type="entry name" value="CELL SURFACE GLYCOPROTEIN (S-LAYER PROTEIN)-LIKE PROTEIN"/>
    <property type="match status" value="1"/>
</dbReference>
<dbReference type="SUPFAM" id="SSF101898">
    <property type="entry name" value="NHL repeat"/>
    <property type="match status" value="1"/>
</dbReference>
<accession>A0ABS1BZ89</accession>
<reference evidence="3 4" key="1">
    <citation type="submission" date="2020-12" db="EMBL/GenBank/DDBJ databases">
        <title>Bacterial novel species Adhaeribacter sp. BT258 isolated from soil.</title>
        <authorList>
            <person name="Jung H.-Y."/>
        </authorList>
    </citation>
    <scope>NUCLEOTIDE SEQUENCE [LARGE SCALE GENOMIC DNA]</scope>
    <source>
        <strain evidence="3 4">BT258</strain>
    </source>
</reference>
<keyword evidence="1" id="KW-0732">Signal</keyword>
<feature type="domain" description="Secretion system C-terminal sorting" evidence="2">
    <location>
        <begin position="485"/>
        <end position="557"/>
    </location>
</feature>
<dbReference type="PANTHER" id="PTHR35580:SF1">
    <property type="entry name" value="PHYTASE-LIKE DOMAIN-CONTAINING PROTEIN"/>
    <property type="match status" value="1"/>
</dbReference>
<gene>
    <name evidence="3" type="ORF">I5M27_04505</name>
</gene>
<dbReference type="NCBIfam" id="TIGR04183">
    <property type="entry name" value="Por_Secre_tail"/>
    <property type="match status" value="1"/>
</dbReference>
<feature type="signal peptide" evidence="1">
    <location>
        <begin position="1"/>
        <end position="21"/>
    </location>
</feature>